<organism evidence="1 2">
    <name type="scientific">Brucella endophytica</name>
    <dbReference type="NCBI Taxonomy" id="1963359"/>
    <lineage>
        <taxon>Bacteria</taxon>
        <taxon>Pseudomonadati</taxon>
        <taxon>Pseudomonadota</taxon>
        <taxon>Alphaproteobacteria</taxon>
        <taxon>Hyphomicrobiales</taxon>
        <taxon>Brucellaceae</taxon>
        <taxon>Brucella/Ochrobactrum group</taxon>
        <taxon>Brucella</taxon>
    </lineage>
</organism>
<reference evidence="1" key="1">
    <citation type="journal article" date="2014" name="Int. J. Syst. Evol. Microbiol.">
        <title>Complete genome sequence of Corynebacterium casei LMG S-19264T (=DSM 44701T), isolated from a smear-ripened cheese.</title>
        <authorList>
            <consortium name="US DOE Joint Genome Institute (JGI-PGF)"/>
            <person name="Walter F."/>
            <person name="Albersmeier A."/>
            <person name="Kalinowski J."/>
            <person name="Ruckert C."/>
        </authorList>
    </citation>
    <scope>NUCLEOTIDE SEQUENCE</scope>
    <source>
        <strain evidence="1">CGMCC 1.15082</strain>
    </source>
</reference>
<evidence type="ECO:0000313" key="1">
    <source>
        <dbReference type="EMBL" id="GGB11814.1"/>
    </source>
</evidence>
<name>A0A916SPP3_9HYPH</name>
<gene>
    <name evidence="1" type="ORF">GCM10011491_44660</name>
</gene>
<keyword evidence="2" id="KW-1185">Reference proteome</keyword>
<dbReference type="EMBL" id="BMHH01000036">
    <property type="protein sequence ID" value="GGB11814.1"/>
    <property type="molecule type" value="Genomic_DNA"/>
</dbReference>
<dbReference type="AlphaFoldDB" id="A0A916SPP3"/>
<accession>A0A916SPP3</accession>
<protein>
    <submittedName>
        <fullName evidence="1">Uncharacterized protein</fullName>
    </submittedName>
</protein>
<evidence type="ECO:0000313" key="2">
    <source>
        <dbReference type="Proteomes" id="UP000646478"/>
    </source>
</evidence>
<reference evidence="1" key="2">
    <citation type="submission" date="2020-09" db="EMBL/GenBank/DDBJ databases">
        <authorList>
            <person name="Sun Q."/>
            <person name="Zhou Y."/>
        </authorList>
    </citation>
    <scope>NUCLEOTIDE SEQUENCE</scope>
    <source>
        <strain evidence="1">CGMCC 1.15082</strain>
    </source>
</reference>
<sequence>MALPYVYADASAGSANPPSIEPRCNASAARSADEYKTAVCSSRKLRDTAKRADELAGVLRPRLPQSLRAVLDRQQGGFSSLTGYCPNHEAFASCISQALNARVRDLEDLHASLGKAIRECKTVGGID</sequence>
<dbReference type="RefSeq" id="WP_188826375.1">
    <property type="nucleotide sequence ID" value="NZ_BMHH01000036.1"/>
</dbReference>
<proteinExistence type="predicted"/>
<comment type="caution">
    <text evidence="1">The sequence shown here is derived from an EMBL/GenBank/DDBJ whole genome shotgun (WGS) entry which is preliminary data.</text>
</comment>
<dbReference type="Proteomes" id="UP000646478">
    <property type="component" value="Unassembled WGS sequence"/>
</dbReference>